<feature type="region of interest" description="Disordered" evidence="1">
    <location>
        <begin position="1"/>
        <end position="61"/>
    </location>
</feature>
<proteinExistence type="predicted"/>
<gene>
    <name evidence="2" type="ORF">SO694_00046153</name>
</gene>
<dbReference type="SUPFAM" id="SSF53448">
    <property type="entry name" value="Nucleotide-diphospho-sugar transferases"/>
    <property type="match status" value="1"/>
</dbReference>
<sequence length="354" mass="39307">MASFRDFMRQKHNNTTATDKALMVAGERPAPWMAPSAAPATTVKPSARPRPPPYEHVQSDGDPTLKCVLAEQDAFEKRASRVNCRTSERCRAGCGAGADPRTRDPPKWKVSILCPTTPKRRKFHGLLVDNWRVQDYDGEVELVVYDTGPGGPSEVLEASGCDYTYAADCVLSLGEKRQVVTDRCTGDVCVLMDDDNIYHPNYVTTMVRHLFDSGAGLVALKGWLELHAISQKVFRIEGNRGNSRGETMVHLHPRRLEPRYGARAKYPKLNVGEEGAFVRWFKCHELDDDRGLFVHVSHGQNCASQALWGLAEVDVPPAVAASIERNRAALTHTCRSLPRPRADSDEDEREEGGD</sequence>
<evidence type="ECO:0000313" key="2">
    <source>
        <dbReference type="EMBL" id="KAK7249216.1"/>
    </source>
</evidence>
<comment type="caution">
    <text evidence="2">The sequence shown here is derived from an EMBL/GenBank/DDBJ whole genome shotgun (WGS) entry which is preliminary data.</text>
</comment>
<protein>
    <recommendedName>
        <fullName evidence="4">Glycosyltransferase 2-like domain-containing protein</fullName>
    </recommendedName>
</protein>
<reference evidence="2 3" key="1">
    <citation type="submission" date="2024-03" db="EMBL/GenBank/DDBJ databases">
        <title>Aureococcus anophagefferens CCMP1851 and Kratosvirus quantuckense: Draft genome of a second virus-susceptible host strain in the model system.</title>
        <authorList>
            <person name="Chase E."/>
            <person name="Truchon A.R."/>
            <person name="Schepens W."/>
            <person name="Wilhelm S.W."/>
        </authorList>
    </citation>
    <scope>NUCLEOTIDE SEQUENCE [LARGE SCALE GENOMIC DNA]</scope>
    <source>
        <strain evidence="2 3">CCMP1851</strain>
    </source>
</reference>
<evidence type="ECO:0000313" key="3">
    <source>
        <dbReference type="Proteomes" id="UP001363151"/>
    </source>
</evidence>
<evidence type="ECO:0008006" key="4">
    <source>
        <dbReference type="Google" id="ProtNLM"/>
    </source>
</evidence>
<dbReference type="Proteomes" id="UP001363151">
    <property type="component" value="Unassembled WGS sequence"/>
</dbReference>
<keyword evidence="3" id="KW-1185">Reference proteome</keyword>
<organism evidence="2 3">
    <name type="scientific">Aureococcus anophagefferens</name>
    <name type="common">Harmful bloom alga</name>
    <dbReference type="NCBI Taxonomy" id="44056"/>
    <lineage>
        <taxon>Eukaryota</taxon>
        <taxon>Sar</taxon>
        <taxon>Stramenopiles</taxon>
        <taxon>Ochrophyta</taxon>
        <taxon>Pelagophyceae</taxon>
        <taxon>Pelagomonadales</taxon>
        <taxon>Pelagomonadaceae</taxon>
        <taxon>Aureococcus</taxon>
    </lineage>
</organism>
<accession>A0ABR1G7D5</accession>
<dbReference type="Gene3D" id="3.90.550.10">
    <property type="entry name" value="Spore Coat Polysaccharide Biosynthesis Protein SpsA, Chain A"/>
    <property type="match status" value="1"/>
</dbReference>
<feature type="region of interest" description="Disordered" evidence="1">
    <location>
        <begin position="334"/>
        <end position="354"/>
    </location>
</feature>
<name>A0ABR1G7D5_AURAN</name>
<evidence type="ECO:0000256" key="1">
    <source>
        <dbReference type="SAM" id="MobiDB-lite"/>
    </source>
</evidence>
<feature type="compositionally biased region" description="Acidic residues" evidence="1">
    <location>
        <begin position="344"/>
        <end position="354"/>
    </location>
</feature>
<dbReference type="EMBL" id="JBBJCI010000081">
    <property type="protein sequence ID" value="KAK7249216.1"/>
    <property type="molecule type" value="Genomic_DNA"/>
</dbReference>
<feature type="compositionally biased region" description="Low complexity" evidence="1">
    <location>
        <begin position="29"/>
        <end position="40"/>
    </location>
</feature>
<dbReference type="InterPro" id="IPR029044">
    <property type="entry name" value="Nucleotide-diphossugar_trans"/>
</dbReference>